<accession>A0ABM0X1U0</accession>
<dbReference type="Gene3D" id="3.40.50.300">
    <property type="entry name" value="P-loop containing nucleotide triphosphate hydrolases"/>
    <property type="match status" value="1"/>
</dbReference>
<evidence type="ECO:0000259" key="4">
    <source>
        <dbReference type="Pfam" id="PF21530"/>
    </source>
</evidence>
<keyword evidence="1" id="KW-0347">Helicase</keyword>
<feature type="domain" description="DNA helicase Pif1-like DEAD-box helicase" evidence="2">
    <location>
        <begin position="848"/>
        <end position="1053"/>
    </location>
</feature>
<protein>
    <recommendedName>
        <fullName evidence="1">ATP-dependent DNA helicase</fullName>
        <ecNumber evidence="1">5.6.2.3</ecNumber>
    </recommendedName>
</protein>
<keyword evidence="1" id="KW-0227">DNA damage</keyword>
<dbReference type="InterPro" id="IPR049163">
    <property type="entry name" value="Pif1-like_2B_dom"/>
</dbReference>
<dbReference type="Proteomes" id="UP000694864">
    <property type="component" value="Chromosome 17"/>
</dbReference>
<dbReference type="InterPro" id="IPR025476">
    <property type="entry name" value="Helitron_helicase-like"/>
</dbReference>
<reference evidence="6" key="2">
    <citation type="submission" date="2025-08" db="UniProtKB">
        <authorList>
            <consortium name="RefSeq"/>
        </authorList>
    </citation>
    <scope>IDENTIFICATION</scope>
    <source>
        <tissue evidence="6">Leaf</tissue>
    </source>
</reference>
<dbReference type="GeneID" id="104758217"/>
<comment type="catalytic activity">
    <reaction evidence="1">
        <text>ATP + H2O = ADP + phosphate + H(+)</text>
        <dbReference type="Rhea" id="RHEA:13065"/>
        <dbReference type="ChEBI" id="CHEBI:15377"/>
        <dbReference type="ChEBI" id="CHEBI:15378"/>
        <dbReference type="ChEBI" id="CHEBI:30616"/>
        <dbReference type="ChEBI" id="CHEBI:43474"/>
        <dbReference type="ChEBI" id="CHEBI:456216"/>
        <dbReference type="EC" id="5.6.2.3"/>
    </reaction>
</comment>
<keyword evidence="1" id="KW-0378">Hydrolase</keyword>
<feature type="domain" description="DNA helicase Pif1-like 2B" evidence="4">
    <location>
        <begin position="1147"/>
        <end position="1193"/>
    </location>
</feature>
<dbReference type="PANTHER" id="PTHR10492">
    <property type="match status" value="1"/>
</dbReference>
<evidence type="ECO:0000259" key="3">
    <source>
        <dbReference type="Pfam" id="PF14214"/>
    </source>
</evidence>
<comment type="similarity">
    <text evidence="1">Belongs to the helicase family.</text>
</comment>
<sequence length="1254" mass="142767">MGGQIDTSVNNGVDLISFDFMDRTFIKSAACYLLRALLLHLPSCIYLILKMNSKRRTPTSESRALRADIVEAMKSMLDECNPYCKILRTARDRFGDSLESSNVKIVLISGREVLDKTYTLPTSSEVAALFVGDFDTEFDGRDIVVETKSKQLARVSELHPAYLPLQYPLLFPYGEDGYHIDLHLKKTTTTSKNPRFRVSMREFFAYKIIERHGQFNPLLHSGKLFQQFLVDGFTMIEAERIGYLRLNQKLLRADKYKNVAASAANGNQDADKCGKRILLPSTFVGGARYMQEKYRDAMAVCQNLGYPTLFITFTCNPKWPEITRHLQARALKTEDRADVISRIFKMKLDNLIFDIHNKNLFGPSIAVIYSIEFQKRGLPHAHILLWLKRGSKLPTTKDIDQVICAEIPDEATNPILHGVVKELMIHGPCGLVKPRSPCMEKGKCTKHFPKEFCTETYINKDGYPMYRRRDDGRYVEKNGILMDNRFVIPYNPYLLLKYQAHINVEWCNQTRAIKYLFKYVNKGNDRVTAASVESITTTDDVEGTVKVIDEIKEYYDCRYVSPVEATWRMWGFDLHHSSTTVQRLSFHLEGEQNITMEDEDDVDDVLTRPRNHTSQLLEWMKMNQHNTEAQELTYIEFPKHFVWNKTKREWTKRKRNSAVGRMHFISPSAGDEFYMRILLTVVRGATSFEDLRTVDGILYPRYQDACAALGLLEDDQLYIDTIIEASQWGSAKYMRQLFVRLLTSESFSSPNHVWLNTWHLLAEDILDMQRRIQEKPGLEMTSDQLKNQALIEIEKLLQSNGSSLKTYSSLPYPVNNNIPSSSNRLIAEELCYDTEKCASDHQKMLPSLTDEQRNVYDRILGSVEKNYGGVYFVYGFGGKIVINVASSGMAALLLEGGRTAHSRFAIPIQLHETSTCHIAADSDLAGLLLESKLIIWDEAPMLHKHCFEAFDRSMRDIARAANVDNFDTPFGGKTIVFGGDFRQVLPVIAKGSRGQIVQASLTSSSLWRFCSVLHLTKNMRLTIDSDPAEIKSIKEFSEWILKLGDGKLSQPNNGEAVIDIPGDMLLMDNLDPIVSITNAIYPSLLQNLKDVNFFKGRAILCPTNEVVQEINNHIMDILPGETKEYYSCDKICPTDASTIRDGNVSIEFLNSIKCSGLPNHVLKLKIGVPIMLLRNIDQKNGLCNGTRLQITKLGEHVIEARVIGLNDEGNNDEDRVYIPRMALTPTDVKLPFKFRRTQFPISPCFGMTINKSQE</sequence>
<dbReference type="SUPFAM" id="SSF52540">
    <property type="entry name" value="P-loop containing nucleoside triphosphate hydrolases"/>
    <property type="match status" value="2"/>
</dbReference>
<keyword evidence="1" id="KW-0547">Nucleotide-binding</keyword>
<name>A0ABM0X1U0_CAMSA</name>
<keyword evidence="1" id="KW-0234">DNA repair</keyword>
<dbReference type="EC" id="5.6.2.3" evidence="1"/>
<dbReference type="PANTHER" id="PTHR10492:SF101">
    <property type="entry name" value="ATP-DEPENDENT DNA HELICASE"/>
    <property type="match status" value="1"/>
</dbReference>
<dbReference type="RefSeq" id="XP_010479356.2">
    <property type="nucleotide sequence ID" value="XM_010481054.2"/>
</dbReference>
<gene>
    <name evidence="6" type="primary">LOC104758217</name>
</gene>
<dbReference type="InterPro" id="IPR027417">
    <property type="entry name" value="P-loop_NTPase"/>
</dbReference>
<dbReference type="Pfam" id="PF14214">
    <property type="entry name" value="Helitron_like_N"/>
    <property type="match status" value="1"/>
</dbReference>
<comment type="cofactor">
    <cofactor evidence="1">
        <name>Mg(2+)</name>
        <dbReference type="ChEBI" id="CHEBI:18420"/>
    </cofactor>
</comment>
<proteinExistence type="inferred from homology"/>
<keyword evidence="1" id="KW-0067">ATP-binding</keyword>
<keyword evidence="1" id="KW-0233">DNA recombination</keyword>
<dbReference type="InterPro" id="IPR010285">
    <property type="entry name" value="DNA_helicase_pif1-like_DEAD"/>
</dbReference>
<evidence type="ECO:0000256" key="1">
    <source>
        <dbReference type="RuleBase" id="RU363044"/>
    </source>
</evidence>
<dbReference type="Pfam" id="PF21530">
    <property type="entry name" value="Pif1_2B_dom"/>
    <property type="match status" value="1"/>
</dbReference>
<evidence type="ECO:0000313" key="5">
    <source>
        <dbReference type="Proteomes" id="UP000694864"/>
    </source>
</evidence>
<organism evidence="5 6">
    <name type="scientific">Camelina sativa</name>
    <name type="common">False flax</name>
    <name type="synonym">Myagrum sativum</name>
    <dbReference type="NCBI Taxonomy" id="90675"/>
    <lineage>
        <taxon>Eukaryota</taxon>
        <taxon>Viridiplantae</taxon>
        <taxon>Streptophyta</taxon>
        <taxon>Embryophyta</taxon>
        <taxon>Tracheophyta</taxon>
        <taxon>Spermatophyta</taxon>
        <taxon>Magnoliopsida</taxon>
        <taxon>eudicotyledons</taxon>
        <taxon>Gunneridae</taxon>
        <taxon>Pentapetalae</taxon>
        <taxon>rosids</taxon>
        <taxon>malvids</taxon>
        <taxon>Brassicales</taxon>
        <taxon>Brassicaceae</taxon>
        <taxon>Camelineae</taxon>
        <taxon>Camelina</taxon>
    </lineage>
</organism>
<keyword evidence="5" id="KW-1185">Reference proteome</keyword>
<reference evidence="5" key="1">
    <citation type="journal article" date="2014" name="Nat. Commun.">
        <title>The emerging biofuel crop Camelina sativa retains a highly undifferentiated hexaploid genome structure.</title>
        <authorList>
            <person name="Kagale S."/>
            <person name="Koh C."/>
            <person name="Nixon J."/>
            <person name="Bollina V."/>
            <person name="Clarke W.E."/>
            <person name="Tuteja R."/>
            <person name="Spillane C."/>
            <person name="Robinson S.J."/>
            <person name="Links M.G."/>
            <person name="Clarke C."/>
            <person name="Higgins E.E."/>
            <person name="Huebert T."/>
            <person name="Sharpe A.G."/>
            <person name="Parkin I.A."/>
        </authorList>
    </citation>
    <scope>NUCLEOTIDE SEQUENCE [LARGE SCALE GENOMIC DNA]</scope>
    <source>
        <strain evidence="5">cv. DH55</strain>
    </source>
</reference>
<evidence type="ECO:0000313" key="6">
    <source>
        <dbReference type="RefSeq" id="XP_010479356.2"/>
    </source>
</evidence>
<dbReference type="Pfam" id="PF05970">
    <property type="entry name" value="PIF1"/>
    <property type="match status" value="1"/>
</dbReference>
<feature type="domain" description="Helitron helicase-like" evidence="3">
    <location>
        <begin position="204"/>
        <end position="385"/>
    </location>
</feature>
<evidence type="ECO:0000259" key="2">
    <source>
        <dbReference type="Pfam" id="PF05970"/>
    </source>
</evidence>